<dbReference type="HOGENOM" id="CLU_068882_0_0_9"/>
<dbReference type="PANTHER" id="PTHR36110">
    <property type="entry name" value="RING-CLEAVING DIOXYGENASE MHQE-RELATED"/>
    <property type="match status" value="1"/>
</dbReference>
<protein>
    <submittedName>
        <fullName evidence="2">Glyoxalase family protein</fullName>
    </submittedName>
</protein>
<proteinExistence type="predicted"/>
<evidence type="ECO:0000259" key="1">
    <source>
        <dbReference type="PROSITE" id="PS51819"/>
    </source>
</evidence>
<dbReference type="PANTHER" id="PTHR36110:SF4">
    <property type="entry name" value="RING-CLEAVING DIOXYGENASE MHQA-RELATED"/>
    <property type="match status" value="1"/>
</dbReference>
<evidence type="ECO:0000313" key="2">
    <source>
        <dbReference type="EMBL" id="EFH94717.1"/>
    </source>
</evidence>
<dbReference type="AlphaFoldDB" id="A0A0E1X5N8"/>
<dbReference type="PROSITE" id="PS51819">
    <property type="entry name" value="VOC"/>
    <property type="match status" value="1"/>
</dbReference>
<dbReference type="SUPFAM" id="SSF54593">
    <property type="entry name" value="Glyoxalase/Bleomycin resistance protein/Dihydroxybiphenyl dioxygenase"/>
    <property type="match status" value="2"/>
</dbReference>
<sequence length="287" mass="32052">MIKISYNIIVKIKIEVAIMCGLRSITLGTTNIEQTKHFMVDILGLNCEELLENSIRFGDADISPGTRLQFIQVPSEQLEESHFVGIGLRTPTDSGLEEYAEILSSKDIPFTTVKELNGNKYFSLEDNNGHIFSIYSNENNYGVGLGMPSFESAVNPLHQVQGLGPVILKVNHVDITGQILTNIFGLEVFAEYQPFDNADYHVQVFKIGTGGLGGEIHLMPVETEMTMPAYGAVDQVEFETKDVDFFNQAKSRLDEVEIPYQTLEQDDIESIRITENSGLSFIFTLQK</sequence>
<name>A0A0E1X5N8_STAAU</name>
<gene>
    <name evidence="2" type="ORF">HMPREF0769_12338</name>
</gene>
<dbReference type="EMBL" id="ACJA02000004">
    <property type="protein sequence ID" value="EFH94717.1"/>
    <property type="molecule type" value="Genomic_DNA"/>
</dbReference>
<dbReference type="Gene3D" id="3.10.180.10">
    <property type="entry name" value="2,3-Dihydroxybiphenyl 1,2-Dioxygenase, domain 1"/>
    <property type="match status" value="2"/>
</dbReference>
<dbReference type="InterPro" id="IPR029068">
    <property type="entry name" value="Glyas_Bleomycin-R_OHBP_Dase"/>
</dbReference>
<dbReference type="InterPro" id="IPR037523">
    <property type="entry name" value="VOC_core"/>
</dbReference>
<accession>A0A0E1X5N8</accession>
<comment type="caution">
    <text evidence="2">The sequence shown here is derived from an EMBL/GenBank/DDBJ whole genome shotgun (WGS) entry which is preliminary data.</text>
</comment>
<feature type="domain" description="VOC" evidence="1">
    <location>
        <begin position="21"/>
        <end position="137"/>
    </location>
</feature>
<organism evidence="2">
    <name type="scientific">Staphylococcus aureus subsp. aureus MN8</name>
    <dbReference type="NCBI Taxonomy" id="548470"/>
    <lineage>
        <taxon>Bacteria</taxon>
        <taxon>Bacillati</taxon>
        <taxon>Bacillota</taxon>
        <taxon>Bacilli</taxon>
        <taxon>Bacillales</taxon>
        <taxon>Staphylococcaceae</taxon>
        <taxon>Staphylococcus</taxon>
    </lineage>
</organism>
<reference evidence="2" key="1">
    <citation type="submission" date="2010-05" db="EMBL/GenBank/DDBJ databases">
        <authorList>
            <person name="Muzny D."/>
            <person name="Qin X."/>
            <person name="Buhay C."/>
            <person name="Dugan-Rocha S."/>
            <person name="Ding Y."/>
            <person name="Chen G."/>
            <person name="Hawes A."/>
            <person name="Holder M."/>
            <person name="Jhangiani S."/>
            <person name="Johnson A."/>
            <person name="Khan Z."/>
            <person name="Li Z."/>
            <person name="Liu W."/>
            <person name="Liu X."/>
            <person name="Perez L."/>
            <person name="Shen H."/>
            <person name="Wang Q."/>
            <person name="Watt J."/>
            <person name="Xi L."/>
            <person name="Xin Y."/>
            <person name="Zhou J."/>
            <person name="Deng J."/>
            <person name="Jiang H."/>
            <person name="Liu Y."/>
            <person name="Qu J."/>
            <person name="Song X.-Z."/>
            <person name="Zhang L."/>
            <person name="Villasana D."/>
            <person name="Johnson A."/>
            <person name="Liu J."/>
            <person name="Liyanage D."/>
            <person name="Lorensuhewa L."/>
            <person name="Robinson T."/>
            <person name="Song A."/>
            <person name="Song B.-B."/>
            <person name="Dinh H."/>
            <person name="Thornton R."/>
            <person name="Coyle M."/>
            <person name="Francisco L."/>
            <person name="Jackson L."/>
            <person name="Javaid M."/>
            <person name="Korchina V."/>
            <person name="Kovar C."/>
            <person name="Mata R."/>
            <person name="Mathew T."/>
            <person name="Ngo R."/>
            <person name="Nguyen L."/>
            <person name="Nguyen N."/>
            <person name="Okwuonu G."/>
            <person name="Ongeri F."/>
            <person name="Pham C."/>
            <person name="Simmons D."/>
            <person name="Wilczek-Boney K."/>
            <person name="Hale W."/>
            <person name="Jakkamsetti A."/>
            <person name="Pham P."/>
            <person name="Ruth R."/>
            <person name="San Lucas F."/>
            <person name="Warren J."/>
            <person name="Zhang J."/>
            <person name="Zhao Z."/>
            <person name="Zhou C."/>
            <person name="Zhu D."/>
            <person name="Lee S."/>
            <person name="Bess C."/>
            <person name="Blankenburg K."/>
            <person name="Forbes L."/>
            <person name="Fu Q."/>
            <person name="Gubbala S."/>
            <person name="Hirani K."/>
            <person name="Jayaseelan J.C."/>
            <person name="Lara F."/>
            <person name="Munidasa M."/>
            <person name="Palculict T."/>
            <person name="Patil S."/>
            <person name="Pu L.-L."/>
            <person name="Saada N."/>
            <person name="Tang L."/>
            <person name="Weissenberger G."/>
            <person name="Zhu Y."/>
            <person name="Hemphill L."/>
            <person name="Shang Y."/>
            <person name="Youmans B."/>
            <person name="Ayvaz T."/>
            <person name="Ross M."/>
            <person name="Santibanez J."/>
            <person name="Aqrawi P."/>
            <person name="Gross S."/>
            <person name="Joshi V."/>
            <person name="Fowler G."/>
            <person name="Nazareth L."/>
            <person name="Reid J."/>
            <person name="Worley K."/>
            <person name="Petrosino J."/>
            <person name="Highlander S."/>
            <person name="Gibbs R."/>
        </authorList>
    </citation>
    <scope>NUCLEOTIDE SEQUENCE [LARGE SCALE GENOMIC DNA]</scope>
    <source>
        <strain evidence="2">MN8</strain>
    </source>
</reference>
<dbReference type="Proteomes" id="UP000003455">
    <property type="component" value="Chromosome"/>
</dbReference>
<dbReference type="InterPro" id="IPR052537">
    <property type="entry name" value="Extradiol_RC_dioxygenase"/>
</dbReference>